<proteinExistence type="predicted"/>
<sequence>MFIRCGVSKDMIYKTLIIFDTNRIRKTDEHSKEIIYSDFKFGGDYGRLRNYLEENELEQYVTVAVPSCVVEELKSQMFRQFVKDKKTTGILQSKLSKIKDINFSYNVKSGFKIEDYITNTTEEYIKREELLIITVDETKHADLLKSLKIRMYRGQKPFDEEGRGNLKDALIWEEIMWASGYDGYDQIILYTNNEKDFTGCPKEFIEKYNKSFDIQKEWVNLQTKLEEIYGEYNELKDYYKFAKTDYFRDHLTQQLKQEKFINLGVETKKIQYFEVLDCGMDIKCDVREIGDDDHAYEVELFEIYTKVSLILEDNTTIVRNYVVSVDDNKEFWFNCFE</sequence>
<comment type="caution">
    <text evidence="2">The sequence shown here is derived from an EMBL/GenBank/DDBJ whole genome shotgun (WGS) entry which is preliminary data.</text>
</comment>
<dbReference type="AlphaFoldDB" id="A0A0G1ACP5"/>
<organism evidence="2 3">
    <name type="scientific">Candidatus Amesbacteria bacterium GW2011_GWA2_42_12</name>
    <dbReference type="NCBI Taxonomy" id="1618356"/>
    <lineage>
        <taxon>Bacteria</taxon>
        <taxon>Candidatus Amesiibacteriota</taxon>
    </lineage>
</organism>
<dbReference type="Proteomes" id="UP000034160">
    <property type="component" value="Unassembled WGS sequence"/>
</dbReference>
<evidence type="ECO:0000313" key="3">
    <source>
        <dbReference type="Proteomes" id="UP000034160"/>
    </source>
</evidence>
<evidence type="ECO:0000259" key="1">
    <source>
        <dbReference type="Pfam" id="PF16289"/>
    </source>
</evidence>
<dbReference type="STRING" id="1618356.UU93_C0013G0031"/>
<accession>A0A0G1ACP5</accession>
<protein>
    <recommendedName>
        <fullName evidence="1">DUF4935 domain-containing protein</fullName>
    </recommendedName>
</protein>
<dbReference type="Pfam" id="PF16289">
    <property type="entry name" value="PIN_12"/>
    <property type="match status" value="1"/>
</dbReference>
<gene>
    <name evidence="2" type="ORF">UU93_C0013G0031</name>
</gene>
<feature type="domain" description="DUF4935" evidence="1">
    <location>
        <begin position="17"/>
        <end position="197"/>
    </location>
</feature>
<name>A0A0G1ACP5_9BACT</name>
<evidence type="ECO:0000313" key="2">
    <source>
        <dbReference type="EMBL" id="KKS31876.1"/>
    </source>
</evidence>
<reference evidence="2 3" key="1">
    <citation type="journal article" date="2015" name="Nature">
        <title>rRNA introns, odd ribosomes, and small enigmatic genomes across a large radiation of phyla.</title>
        <authorList>
            <person name="Brown C.T."/>
            <person name="Hug L.A."/>
            <person name="Thomas B.C."/>
            <person name="Sharon I."/>
            <person name="Castelle C.J."/>
            <person name="Singh A."/>
            <person name="Wilkins M.J."/>
            <person name="Williams K.H."/>
            <person name="Banfield J.F."/>
        </authorList>
    </citation>
    <scope>NUCLEOTIDE SEQUENCE [LARGE SCALE GENOMIC DNA]</scope>
</reference>
<dbReference type="EMBL" id="LCCN01000013">
    <property type="protein sequence ID" value="KKS31876.1"/>
    <property type="molecule type" value="Genomic_DNA"/>
</dbReference>
<dbReference type="InterPro" id="IPR032557">
    <property type="entry name" value="DUF4935"/>
</dbReference>